<dbReference type="Gene3D" id="3.30.559.10">
    <property type="entry name" value="Chloramphenicol acetyltransferase-like domain"/>
    <property type="match status" value="1"/>
</dbReference>
<keyword evidence="3" id="KW-0012">Acyltransferase</keyword>
<accession>A0A7J6E5J0</accession>
<dbReference type="InterPro" id="IPR050317">
    <property type="entry name" value="Plant_Fungal_Acyltransferase"/>
</dbReference>
<sequence>MVKPSEKTPHRRLWLSMLDLMENPIHNPVVLVPFYPIAGRFGVDHSGRTEIDCNEEGVLFVTAETTAVIDDFGDFAPTPILRSLTPTVDYSLGTSSYPFLLVQAKLGYLR</sequence>
<keyword evidence="2" id="KW-0808">Transferase</keyword>
<evidence type="ECO:0000256" key="3">
    <source>
        <dbReference type="ARBA" id="ARBA00023315"/>
    </source>
</evidence>
<dbReference type="GO" id="GO:0016747">
    <property type="term" value="F:acyltransferase activity, transferring groups other than amino-acyl groups"/>
    <property type="evidence" value="ECO:0007669"/>
    <property type="project" value="TreeGrafter"/>
</dbReference>
<dbReference type="AlphaFoldDB" id="A0A7J6E5J0"/>
<dbReference type="InterPro" id="IPR023213">
    <property type="entry name" value="CAT-like_dom_sf"/>
</dbReference>
<comment type="similarity">
    <text evidence="1">Belongs to the plant acyltransferase family.</text>
</comment>
<dbReference type="Proteomes" id="UP000525078">
    <property type="component" value="Unassembled WGS sequence"/>
</dbReference>
<comment type="caution">
    <text evidence="4">The sequence shown here is derived from an EMBL/GenBank/DDBJ whole genome shotgun (WGS) entry which is preliminary data.</text>
</comment>
<protein>
    <submittedName>
        <fullName evidence="4">Uncharacterized protein</fullName>
    </submittedName>
</protein>
<evidence type="ECO:0000313" key="5">
    <source>
        <dbReference type="Proteomes" id="UP000525078"/>
    </source>
</evidence>
<evidence type="ECO:0000256" key="1">
    <source>
        <dbReference type="ARBA" id="ARBA00009861"/>
    </source>
</evidence>
<dbReference type="Pfam" id="PF02458">
    <property type="entry name" value="Transferase"/>
    <property type="match status" value="1"/>
</dbReference>
<name>A0A7J6E5J0_CANSA</name>
<evidence type="ECO:0000256" key="2">
    <source>
        <dbReference type="ARBA" id="ARBA00022679"/>
    </source>
</evidence>
<evidence type="ECO:0000313" key="4">
    <source>
        <dbReference type="EMBL" id="KAF4353715.1"/>
    </source>
</evidence>
<organism evidence="4 5">
    <name type="scientific">Cannabis sativa</name>
    <name type="common">Hemp</name>
    <name type="synonym">Marijuana</name>
    <dbReference type="NCBI Taxonomy" id="3483"/>
    <lineage>
        <taxon>Eukaryota</taxon>
        <taxon>Viridiplantae</taxon>
        <taxon>Streptophyta</taxon>
        <taxon>Embryophyta</taxon>
        <taxon>Tracheophyta</taxon>
        <taxon>Spermatophyta</taxon>
        <taxon>Magnoliopsida</taxon>
        <taxon>eudicotyledons</taxon>
        <taxon>Gunneridae</taxon>
        <taxon>Pentapetalae</taxon>
        <taxon>rosids</taxon>
        <taxon>fabids</taxon>
        <taxon>Rosales</taxon>
        <taxon>Cannabaceae</taxon>
        <taxon>Cannabis</taxon>
    </lineage>
</organism>
<proteinExistence type="inferred from homology"/>
<reference evidence="4 5" key="1">
    <citation type="journal article" date="2020" name="bioRxiv">
        <title>Sequence and annotation of 42 cannabis genomes reveals extensive copy number variation in cannabinoid synthesis and pathogen resistance genes.</title>
        <authorList>
            <person name="Mckernan K.J."/>
            <person name="Helbert Y."/>
            <person name="Kane L.T."/>
            <person name="Ebling H."/>
            <person name="Zhang L."/>
            <person name="Liu B."/>
            <person name="Eaton Z."/>
            <person name="Mclaughlin S."/>
            <person name="Kingan S."/>
            <person name="Baybayan P."/>
            <person name="Concepcion G."/>
            <person name="Jordan M."/>
            <person name="Riva A."/>
            <person name="Barbazuk W."/>
            <person name="Harkins T."/>
        </authorList>
    </citation>
    <scope>NUCLEOTIDE SEQUENCE [LARGE SCALE GENOMIC DNA]</scope>
    <source>
        <strain evidence="5">cv. Jamaican Lion 4</strain>
        <tissue evidence="4">Leaf</tissue>
    </source>
</reference>
<dbReference type="PANTHER" id="PTHR31642:SF11">
    <property type="entry name" value="SHIKIMATE O-HYDROXYCINNAMOYLTRANSFERASE"/>
    <property type="match status" value="1"/>
</dbReference>
<dbReference type="PANTHER" id="PTHR31642">
    <property type="entry name" value="TRICHOTHECENE 3-O-ACETYLTRANSFERASE"/>
    <property type="match status" value="1"/>
</dbReference>
<dbReference type="EMBL" id="JAATIP010000290">
    <property type="protein sequence ID" value="KAF4353715.1"/>
    <property type="molecule type" value="Genomic_DNA"/>
</dbReference>
<gene>
    <name evidence="4" type="ORF">F8388_024284</name>
</gene>